<accession>A0A559JGL7</accession>
<feature type="coiled-coil region" evidence="8">
    <location>
        <begin position="332"/>
        <end position="359"/>
    </location>
</feature>
<dbReference type="GO" id="GO:0016020">
    <property type="term" value="C:membrane"/>
    <property type="evidence" value="ECO:0007669"/>
    <property type="project" value="UniProtKB-SubCell"/>
</dbReference>
<dbReference type="PANTHER" id="PTHR35789:SF1">
    <property type="entry name" value="SPORE GERMINATION PROTEIN B3"/>
    <property type="match status" value="1"/>
</dbReference>
<comment type="subcellular location">
    <subcellularLocation>
        <location evidence="1">Membrane</location>
        <topology evidence="1">Lipid-anchor</topology>
    </subcellularLocation>
</comment>
<dbReference type="InterPro" id="IPR038501">
    <property type="entry name" value="Spore_GerAC_C_sf"/>
</dbReference>
<evidence type="ECO:0000256" key="5">
    <source>
        <dbReference type="ARBA" id="ARBA00023136"/>
    </source>
</evidence>
<dbReference type="InterPro" id="IPR008844">
    <property type="entry name" value="Spore_GerAC-like"/>
</dbReference>
<evidence type="ECO:0000313" key="11">
    <source>
        <dbReference type="EMBL" id="TVX99016.1"/>
    </source>
</evidence>
<evidence type="ECO:0000256" key="1">
    <source>
        <dbReference type="ARBA" id="ARBA00004635"/>
    </source>
</evidence>
<dbReference type="Pfam" id="PF05504">
    <property type="entry name" value="Spore_GerAC"/>
    <property type="match status" value="1"/>
</dbReference>
<keyword evidence="7" id="KW-0449">Lipoprotein</keyword>
<dbReference type="NCBIfam" id="TIGR02887">
    <property type="entry name" value="spore_ger_x_C"/>
    <property type="match status" value="1"/>
</dbReference>
<reference evidence="11 12" key="1">
    <citation type="submission" date="2019-07" db="EMBL/GenBank/DDBJ databases">
        <authorList>
            <person name="Kim J."/>
        </authorList>
    </citation>
    <scope>NUCLEOTIDE SEQUENCE [LARGE SCALE GENOMIC DNA]</scope>
    <source>
        <strain evidence="11 12">JC52</strain>
    </source>
</reference>
<dbReference type="GO" id="GO:0009847">
    <property type="term" value="P:spore germination"/>
    <property type="evidence" value="ECO:0007669"/>
    <property type="project" value="InterPro"/>
</dbReference>
<dbReference type="AlphaFoldDB" id="A0A559JGL7"/>
<dbReference type="InterPro" id="IPR057336">
    <property type="entry name" value="GerAC_N"/>
</dbReference>
<keyword evidence="12" id="KW-1185">Reference proteome</keyword>
<proteinExistence type="inferred from homology"/>
<evidence type="ECO:0000259" key="9">
    <source>
        <dbReference type="Pfam" id="PF05504"/>
    </source>
</evidence>
<keyword evidence="4" id="KW-0732">Signal</keyword>
<dbReference type="Proteomes" id="UP000317036">
    <property type="component" value="Unassembled WGS sequence"/>
</dbReference>
<dbReference type="Pfam" id="PF25198">
    <property type="entry name" value="Spore_GerAC_N"/>
    <property type="match status" value="1"/>
</dbReference>
<dbReference type="RefSeq" id="WP_144854982.1">
    <property type="nucleotide sequence ID" value="NZ_VNJI01000084.1"/>
</dbReference>
<evidence type="ECO:0000256" key="2">
    <source>
        <dbReference type="ARBA" id="ARBA00007886"/>
    </source>
</evidence>
<evidence type="ECO:0000313" key="12">
    <source>
        <dbReference type="Proteomes" id="UP000317036"/>
    </source>
</evidence>
<comment type="similarity">
    <text evidence="2">Belongs to the GerABKC lipoprotein family.</text>
</comment>
<name>A0A559JGL7_9BACL</name>
<dbReference type="EMBL" id="VNJI01000084">
    <property type="protein sequence ID" value="TVX99016.1"/>
    <property type="molecule type" value="Genomic_DNA"/>
</dbReference>
<evidence type="ECO:0000256" key="4">
    <source>
        <dbReference type="ARBA" id="ARBA00022729"/>
    </source>
</evidence>
<organism evidence="11 12">
    <name type="scientific">Paenibacillus cremeus</name>
    <dbReference type="NCBI Taxonomy" id="2163881"/>
    <lineage>
        <taxon>Bacteria</taxon>
        <taxon>Bacillati</taxon>
        <taxon>Bacillota</taxon>
        <taxon>Bacilli</taxon>
        <taxon>Bacillales</taxon>
        <taxon>Paenibacillaceae</taxon>
        <taxon>Paenibacillus</taxon>
    </lineage>
</organism>
<evidence type="ECO:0000256" key="8">
    <source>
        <dbReference type="SAM" id="Coils"/>
    </source>
</evidence>
<comment type="caution">
    <text evidence="11">The sequence shown here is derived from an EMBL/GenBank/DDBJ whole genome shotgun (WGS) entry which is preliminary data.</text>
</comment>
<keyword evidence="5" id="KW-0472">Membrane</keyword>
<sequence length="410" mass="46271">MRSRNPLKYVLLYLSLVLIATLLNGCWDRREIEERALVLGIGIDTAKPAETQSNKDQSTLLGNAPLTSTGLLHVTVQIAVPGRIPLGPGEGGTGGGGGTKTVWVLDAEGHTVEDALNNIQQKVAHPLFFGHLRVIVLSEAIAKKGVDNINEYFRRNPEVRRMNWMFVCKNRAEDIMRVSPELERVPTIYLLNIMDESLRMGKFPNDFIGLFWSASSSKGQEGILPYIELSPGSTINLSGLAYFRSEHLVGTTNSLEITLFMGIRGIHQAGAQAYVKIPQTSEYIMFGTKYRNSHIKVIMVNGKPEIRVKIALEGNILEKSTDKFTLNDDLIKKFEQQLKEDAQKSYEELIKKTQQKQSDIFGFGEYVRAKEPAYWDREIKTKEAWQKEYQNLSVQMEVKVHIRRVGMKSQ</sequence>
<evidence type="ECO:0000256" key="6">
    <source>
        <dbReference type="ARBA" id="ARBA00023139"/>
    </source>
</evidence>
<dbReference type="InterPro" id="IPR046953">
    <property type="entry name" value="Spore_GerAC-like_C"/>
</dbReference>
<keyword evidence="8" id="KW-0175">Coiled coil</keyword>
<evidence type="ECO:0000256" key="7">
    <source>
        <dbReference type="ARBA" id="ARBA00023288"/>
    </source>
</evidence>
<feature type="domain" description="Spore germination GerAC-like C-terminal" evidence="9">
    <location>
        <begin position="238"/>
        <end position="406"/>
    </location>
</feature>
<feature type="domain" description="Spore germination protein N-terminal" evidence="10">
    <location>
        <begin position="28"/>
        <end position="229"/>
    </location>
</feature>
<protein>
    <submittedName>
        <fullName evidence="11">Ger(X)C family spore germination protein</fullName>
    </submittedName>
</protein>
<keyword evidence="6" id="KW-0564">Palmitate</keyword>
<evidence type="ECO:0000256" key="3">
    <source>
        <dbReference type="ARBA" id="ARBA00022544"/>
    </source>
</evidence>
<dbReference type="OrthoDB" id="9816067at2"/>
<dbReference type="Gene3D" id="3.30.300.210">
    <property type="entry name" value="Nutrient germinant receptor protein C, domain 3"/>
    <property type="match status" value="1"/>
</dbReference>
<dbReference type="PANTHER" id="PTHR35789">
    <property type="entry name" value="SPORE GERMINATION PROTEIN B3"/>
    <property type="match status" value="1"/>
</dbReference>
<keyword evidence="3" id="KW-0309">Germination</keyword>
<gene>
    <name evidence="11" type="ORF">FPZ49_34075</name>
</gene>
<evidence type="ECO:0000259" key="10">
    <source>
        <dbReference type="Pfam" id="PF25198"/>
    </source>
</evidence>